<dbReference type="AlphaFoldDB" id="A0A1Y2H6X4"/>
<organism evidence="3 4">
    <name type="scientific">Catenaria anguillulae PL171</name>
    <dbReference type="NCBI Taxonomy" id="765915"/>
    <lineage>
        <taxon>Eukaryota</taxon>
        <taxon>Fungi</taxon>
        <taxon>Fungi incertae sedis</taxon>
        <taxon>Blastocladiomycota</taxon>
        <taxon>Blastocladiomycetes</taxon>
        <taxon>Blastocladiales</taxon>
        <taxon>Catenariaceae</taxon>
        <taxon>Catenaria</taxon>
    </lineage>
</organism>
<evidence type="ECO:0000256" key="2">
    <source>
        <dbReference type="SAM" id="MobiDB-lite"/>
    </source>
</evidence>
<accession>A0A1Y2H6X4</accession>
<feature type="compositionally biased region" description="Pro residues" evidence="2">
    <location>
        <begin position="357"/>
        <end position="367"/>
    </location>
</feature>
<reference evidence="3 4" key="1">
    <citation type="submission" date="2016-07" db="EMBL/GenBank/DDBJ databases">
        <title>Pervasive Adenine N6-methylation of Active Genes in Fungi.</title>
        <authorList>
            <consortium name="DOE Joint Genome Institute"/>
            <person name="Mondo S.J."/>
            <person name="Dannebaum R.O."/>
            <person name="Kuo R.C."/>
            <person name="Labutti K."/>
            <person name="Haridas S."/>
            <person name="Kuo A."/>
            <person name="Salamov A."/>
            <person name="Ahrendt S.R."/>
            <person name="Lipzen A."/>
            <person name="Sullivan W."/>
            <person name="Andreopoulos W.B."/>
            <person name="Clum A."/>
            <person name="Lindquist E."/>
            <person name="Daum C."/>
            <person name="Ramamoorthy G.K."/>
            <person name="Gryganskyi A."/>
            <person name="Culley D."/>
            <person name="Magnuson J.K."/>
            <person name="James T.Y."/>
            <person name="O'Malley M.A."/>
            <person name="Stajich J.E."/>
            <person name="Spatafora J.W."/>
            <person name="Visel A."/>
            <person name="Grigoriev I.V."/>
        </authorList>
    </citation>
    <scope>NUCLEOTIDE SEQUENCE [LARGE SCALE GENOMIC DNA]</scope>
    <source>
        <strain evidence="3 4">PL171</strain>
    </source>
</reference>
<feature type="compositionally biased region" description="Polar residues" evidence="2">
    <location>
        <begin position="148"/>
        <end position="168"/>
    </location>
</feature>
<keyword evidence="1" id="KW-0175">Coiled coil</keyword>
<dbReference type="Proteomes" id="UP000193411">
    <property type="component" value="Unassembled WGS sequence"/>
</dbReference>
<feature type="compositionally biased region" description="Low complexity" evidence="2">
    <location>
        <begin position="319"/>
        <end position="332"/>
    </location>
</feature>
<feature type="compositionally biased region" description="Pro residues" evidence="2">
    <location>
        <begin position="377"/>
        <end position="388"/>
    </location>
</feature>
<feature type="region of interest" description="Disordered" evidence="2">
    <location>
        <begin position="112"/>
        <end position="168"/>
    </location>
</feature>
<evidence type="ECO:0000313" key="3">
    <source>
        <dbReference type="EMBL" id="ORZ30289.1"/>
    </source>
</evidence>
<protein>
    <submittedName>
        <fullName evidence="3">Uncharacterized protein</fullName>
    </submittedName>
</protein>
<sequence>MTTTASPSSQSVPHALHSLGCSQHSCMMTCAANAFGILLTHLAAIPPDPIQSHGNFCPPGLFASHSCPSPPPVSGDRCDYSRPVASPHPMHPPDRTAPWPEWDQWLSDVVPPDHSEPNSSAPVSATGPCTQTIGTQTSVTRVPMDTANPETAQRTTQSAATPPATDDTSCTAAELVQVISSQERTILDLESKCKALTEQLKLAQQQNKERFDQLSAELTQALQDRAVAASSAHDASVAAGEALNAVSSMYQQVAAVASSIQPKRSKRSRKASAMSPHPFPTVSQASANGPPDPFCSTTHGLLRPAQSTHDPQVSPANPSIASPVSTSTLSSSWGILEPNPSPVPVSSRPPTSDSLCPTPPPYPPLPTARPSSQQPPTTLPIHPPPGSPPLSTFTRAYWPASATLGLGLAQSKPGTASHLPHK</sequence>
<feature type="compositionally biased region" description="Polar residues" evidence="2">
    <location>
        <begin position="117"/>
        <end position="140"/>
    </location>
</feature>
<feature type="compositionally biased region" description="Low complexity" evidence="2">
    <location>
        <begin position="344"/>
        <end position="354"/>
    </location>
</feature>
<feature type="region of interest" description="Disordered" evidence="2">
    <location>
        <begin position="257"/>
        <end position="394"/>
    </location>
</feature>
<name>A0A1Y2H6X4_9FUNG</name>
<evidence type="ECO:0000313" key="4">
    <source>
        <dbReference type="Proteomes" id="UP000193411"/>
    </source>
</evidence>
<feature type="coiled-coil region" evidence="1">
    <location>
        <begin position="179"/>
        <end position="206"/>
    </location>
</feature>
<evidence type="ECO:0000256" key="1">
    <source>
        <dbReference type="SAM" id="Coils"/>
    </source>
</evidence>
<gene>
    <name evidence="3" type="ORF">BCR44DRAFT_1445352</name>
</gene>
<dbReference type="EMBL" id="MCFL01000091">
    <property type="protein sequence ID" value="ORZ30289.1"/>
    <property type="molecule type" value="Genomic_DNA"/>
</dbReference>
<comment type="caution">
    <text evidence="3">The sequence shown here is derived from an EMBL/GenBank/DDBJ whole genome shotgun (WGS) entry which is preliminary data.</text>
</comment>
<feature type="compositionally biased region" description="Polar residues" evidence="2">
    <location>
        <begin position="295"/>
        <end position="317"/>
    </location>
</feature>
<proteinExistence type="predicted"/>
<keyword evidence="4" id="KW-1185">Reference proteome</keyword>